<comment type="caution">
    <text evidence="2">The sequence shown here is derived from an EMBL/GenBank/DDBJ whole genome shotgun (WGS) entry which is preliminary data.</text>
</comment>
<dbReference type="AlphaFoldDB" id="A0A939EV10"/>
<proteinExistence type="predicted"/>
<dbReference type="EMBL" id="JAFLQZ010000003">
    <property type="protein sequence ID" value="MBO0357737.1"/>
    <property type="molecule type" value="Genomic_DNA"/>
</dbReference>
<reference evidence="2" key="1">
    <citation type="submission" date="2021-03" db="EMBL/GenBank/DDBJ databases">
        <authorList>
            <person name="Kim M.K."/>
        </authorList>
    </citation>
    <scope>NUCLEOTIDE SEQUENCE</scope>
    <source>
        <strain evidence="2">BT186</strain>
    </source>
</reference>
<evidence type="ECO:0000313" key="3">
    <source>
        <dbReference type="Proteomes" id="UP000664144"/>
    </source>
</evidence>
<dbReference type="Proteomes" id="UP000664144">
    <property type="component" value="Unassembled WGS sequence"/>
</dbReference>
<feature type="compositionally biased region" description="Pro residues" evidence="1">
    <location>
        <begin position="219"/>
        <end position="228"/>
    </location>
</feature>
<gene>
    <name evidence="2" type="ORF">J0X19_07250</name>
</gene>
<protein>
    <submittedName>
        <fullName evidence="2">Uncharacterized protein</fullName>
    </submittedName>
</protein>
<accession>A0A939EV10</accession>
<evidence type="ECO:0000313" key="2">
    <source>
        <dbReference type="EMBL" id="MBO0357737.1"/>
    </source>
</evidence>
<organism evidence="2 3">
    <name type="scientific">Hymenobacter telluris</name>
    <dbReference type="NCBI Taxonomy" id="2816474"/>
    <lineage>
        <taxon>Bacteria</taxon>
        <taxon>Pseudomonadati</taxon>
        <taxon>Bacteroidota</taxon>
        <taxon>Cytophagia</taxon>
        <taxon>Cytophagales</taxon>
        <taxon>Hymenobacteraceae</taxon>
        <taxon>Hymenobacter</taxon>
    </lineage>
</organism>
<name>A0A939EV10_9BACT</name>
<keyword evidence="3" id="KW-1185">Reference proteome</keyword>
<sequence length="389" mass="42702">MNDKDSTTLREQYGRKLAAHLCDQHFGARPTATLDGPAVLRFTPIRQVNLFVVQQLLAQWTQEMARLRSPYFDFEADDVRTALTQFMNVLSRRIKLSRSAFEPLLARAVADTLAATQDLAGTFEAKLLNGQPAATSTQLRDALRYLDINKPLFQGFLDTLPTDTPLERDTLLQQFRQHVASNTALQQPLSQIVAEFDALLPLREEDLQPSRSATAAPVAPMPAAPAPAAPIAAPAPAAAATAPEPVKPVLPAPPVPEVKPAVAAAPEKLQADAEAVVPLYQKLKASQPAGQTLSETLRSERPVGTLAEQAPKVESLREAISINQRFSFINELFEGENMAYHAAIQHLDTLPDADSAKRYVSEHLASKHDWARKDEHVNKLLKLIDRKFA</sequence>
<dbReference type="RefSeq" id="WP_206983196.1">
    <property type="nucleotide sequence ID" value="NZ_JAFLQZ010000003.1"/>
</dbReference>
<evidence type="ECO:0000256" key="1">
    <source>
        <dbReference type="SAM" id="MobiDB-lite"/>
    </source>
</evidence>
<feature type="region of interest" description="Disordered" evidence="1">
    <location>
        <begin position="208"/>
        <end position="229"/>
    </location>
</feature>